<keyword evidence="10" id="KW-0739">Sodium transport</keyword>
<feature type="transmembrane region" description="Helical" evidence="12">
    <location>
        <begin position="153"/>
        <end position="172"/>
    </location>
</feature>
<evidence type="ECO:0000256" key="10">
    <source>
        <dbReference type="ARBA" id="ARBA00023201"/>
    </source>
</evidence>
<name>A0ABV6A823_9PSEU</name>
<accession>A0ABV6A823</accession>
<feature type="transmembrane region" description="Helical" evidence="12">
    <location>
        <begin position="465"/>
        <end position="485"/>
    </location>
</feature>
<feature type="transmembrane region" description="Helical" evidence="12">
    <location>
        <begin position="375"/>
        <end position="395"/>
    </location>
</feature>
<gene>
    <name evidence="13" type="ORF">ACFFQA_29410</name>
</gene>
<keyword evidence="14" id="KW-1185">Reference proteome</keyword>
<dbReference type="Pfam" id="PF00474">
    <property type="entry name" value="SSF"/>
    <property type="match status" value="1"/>
</dbReference>
<feature type="transmembrane region" description="Helical" evidence="12">
    <location>
        <begin position="73"/>
        <end position="93"/>
    </location>
</feature>
<dbReference type="InterPro" id="IPR038377">
    <property type="entry name" value="Na/Glc_symporter_sf"/>
</dbReference>
<feature type="transmembrane region" description="Helical" evidence="12">
    <location>
        <begin position="434"/>
        <end position="453"/>
    </location>
</feature>
<reference evidence="13 14" key="1">
    <citation type="submission" date="2024-09" db="EMBL/GenBank/DDBJ databases">
        <authorList>
            <person name="Sun Q."/>
            <person name="Mori K."/>
        </authorList>
    </citation>
    <scope>NUCLEOTIDE SEQUENCE [LARGE SCALE GENOMIC DNA]</scope>
    <source>
        <strain evidence="13 14">TBRC 7907</strain>
    </source>
</reference>
<evidence type="ECO:0000256" key="7">
    <source>
        <dbReference type="ARBA" id="ARBA00023053"/>
    </source>
</evidence>
<dbReference type="PROSITE" id="PS50283">
    <property type="entry name" value="NA_SOLUT_SYMP_3"/>
    <property type="match status" value="1"/>
</dbReference>
<proteinExistence type="inferred from homology"/>
<keyword evidence="9 12" id="KW-0472">Membrane</keyword>
<comment type="caution">
    <text evidence="13">The sequence shown here is derived from an EMBL/GenBank/DDBJ whole genome shotgun (WGS) entry which is preliminary data.</text>
</comment>
<feature type="transmembrane region" description="Helical" evidence="12">
    <location>
        <begin position="407"/>
        <end position="425"/>
    </location>
</feature>
<evidence type="ECO:0000313" key="13">
    <source>
        <dbReference type="EMBL" id="MFB9908071.1"/>
    </source>
</evidence>
<keyword evidence="8" id="KW-0406">Ion transport</keyword>
<keyword evidence="4" id="KW-1003">Cell membrane</keyword>
<dbReference type="Proteomes" id="UP001589693">
    <property type="component" value="Unassembled WGS sequence"/>
</dbReference>
<keyword evidence="7" id="KW-0915">Sodium</keyword>
<protein>
    <submittedName>
        <fullName evidence="13">Sodium:solute symporter</fullName>
    </submittedName>
</protein>
<dbReference type="RefSeq" id="WP_377859330.1">
    <property type="nucleotide sequence ID" value="NZ_JBHLZU010000026.1"/>
</dbReference>
<keyword evidence="3" id="KW-0813">Transport</keyword>
<dbReference type="PANTHER" id="PTHR42985:SF47">
    <property type="entry name" value="INTEGRAL MEMBRANE TRANSPORT PROTEIN"/>
    <property type="match status" value="1"/>
</dbReference>
<organism evidence="13 14">
    <name type="scientific">Allokutzneria oryzae</name>
    <dbReference type="NCBI Taxonomy" id="1378989"/>
    <lineage>
        <taxon>Bacteria</taxon>
        <taxon>Bacillati</taxon>
        <taxon>Actinomycetota</taxon>
        <taxon>Actinomycetes</taxon>
        <taxon>Pseudonocardiales</taxon>
        <taxon>Pseudonocardiaceae</taxon>
        <taxon>Allokutzneria</taxon>
    </lineage>
</organism>
<evidence type="ECO:0000256" key="2">
    <source>
        <dbReference type="ARBA" id="ARBA00006434"/>
    </source>
</evidence>
<feature type="transmembrane region" description="Helical" evidence="12">
    <location>
        <begin position="232"/>
        <end position="250"/>
    </location>
</feature>
<feature type="transmembrane region" description="Helical" evidence="12">
    <location>
        <begin position="271"/>
        <end position="297"/>
    </location>
</feature>
<comment type="similarity">
    <text evidence="2 11">Belongs to the sodium:solute symporter (SSF) (TC 2.A.21) family.</text>
</comment>
<keyword evidence="5 12" id="KW-0812">Transmembrane</keyword>
<dbReference type="InterPro" id="IPR001734">
    <property type="entry name" value="Na/solute_symporter"/>
</dbReference>
<dbReference type="CDD" id="cd11493">
    <property type="entry name" value="SLC5sbd_NIS-like_u1"/>
    <property type="match status" value="1"/>
</dbReference>
<evidence type="ECO:0000256" key="1">
    <source>
        <dbReference type="ARBA" id="ARBA00004651"/>
    </source>
</evidence>
<dbReference type="InterPro" id="IPR051163">
    <property type="entry name" value="Sodium:Solute_Symporter_SSF"/>
</dbReference>
<sequence length="502" mass="53576">MRTLDIAVIAIFLVAMPVLGLLLSGKQRSSSDYFVGDRDLPWWAVCFSVVATETSSLTVISVPGVAYLGTFGFLQLAIGYLIGRIVVSFVLLPKYFSGELVTAYAFLGKRFGRGLQGTASVTFLVTRLLADGLRLALTALPVKVVLSSLGIDAAYWQILLCISVFTVIYTYLGGIKAVVWVDAIQMLVYVGGAVVVVAILAGRLPSDWFGQLVDAGKFDMFDLSLDPLTSPYAAITAIVGGAVLSMASHGSDQIIVQRLLTCRTLGDSRKALITSGVIVFFQFALFLLIGAMLWALYNGASLADRGLTKSDEIFPTFIVNELPPGLTGLLIAGILSAAMSTLASSLNSLSTSTVSDLYQRFTKRRLDDETVLRHGKIWTIVWAVIFVGFAIPFTTTTTPLVEQGLGITGYTYGALLGAFVLGLAVKRARQADAIAAFVVTVVVMGFVILGVEFTGANGKALPLAYPWYTVIGVAVTLIVGGLLSLRHRTDAPEAVETELPAK</sequence>
<evidence type="ECO:0000256" key="11">
    <source>
        <dbReference type="RuleBase" id="RU362091"/>
    </source>
</evidence>
<evidence type="ECO:0000256" key="9">
    <source>
        <dbReference type="ARBA" id="ARBA00023136"/>
    </source>
</evidence>
<evidence type="ECO:0000256" key="12">
    <source>
        <dbReference type="SAM" id="Phobius"/>
    </source>
</evidence>
<dbReference type="Gene3D" id="1.20.1730.10">
    <property type="entry name" value="Sodium/glucose cotransporter"/>
    <property type="match status" value="1"/>
</dbReference>
<evidence type="ECO:0000256" key="4">
    <source>
        <dbReference type="ARBA" id="ARBA00022475"/>
    </source>
</evidence>
<dbReference type="EMBL" id="JBHLZU010000026">
    <property type="protein sequence ID" value="MFB9908071.1"/>
    <property type="molecule type" value="Genomic_DNA"/>
</dbReference>
<evidence type="ECO:0000256" key="6">
    <source>
        <dbReference type="ARBA" id="ARBA00022989"/>
    </source>
</evidence>
<feature type="transmembrane region" description="Helical" evidence="12">
    <location>
        <begin position="6"/>
        <end position="23"/>
    </location>
</feature>
<feature type="transmembrane region" description="Helical" evidence="12">
    <location>
        <begin position="179"/>
        <end position="201"/>
    </location>
</feature>
<dbReference type="NCBIfam" id="TIGR00813">
    <property type="entry name" value="sss"/>
    <property type="match status" value="1"/>
</dbReference>
<keyword evidence="6 12" id="KW-1133">Transmembrane helix</keyword>
<dbReference type="PANTHER" id="PTHR42985">
    <property type="entry name" value="SODIUM-COUPLED MONOCARBOXYLATE TRANSPORTER"/>
    <property type="match status" value="1"/>
</dbReference>
<evidence type="ECO:0000313" key="14">
    <source>
        <dbReference type="Proteomes" id="UP001589693"/>
    </source>
</evidence>
<feature type="transmembrane region" description="Helical" evidence="12">
    <location>
        <begin position="43"/>
        <end position="67"/>
    </location>
</feature>
<evidence type="ECO:0000256" key="3">
    <source>
        <dbReference type="ARBA" id="ARBA00022448"/>
    </source>
</evidence>
<feature type="transmembrane region" description="Helical" evidence="12">
    <location>
        <begin position="329"/>
        <end position="354"/>
    </location>
</feature>
<evidence type="ECO:0000256" key="5">
    <source>
        <dbReference type="ARBA" id="ARBA00022692"/>
    </source>
</evidence>
<comment type="subcellular location">
    <subcellularLocation>
        <location evidence="1">Cell membrane</location>
        <topology evidence="1">Multi-pass membrane protein</topology>
    </subcellularLocation>
</comment>
<evidence type="ECO:0000256" key="8">
    <source>
        <dbReference type="ARBA" id="ARBA00023065"/>
    </source>
</evidence>